<proteinExistence type="predicted"/>
<evidence type="ECO:0000313" key="2">
    <source>
        <dbReference type="Proteomes" id="UP000632828"/>
    </source>
</evidence>
<keyword evidence="2" id="KW-1185">Reference proteome</keyword>
<comment type="caution">
    <text evidence="1">The sequence shown here is derived from an EMBL/GenBank/DDBJ whole genome shotgun (WGS) entry which is preliminary data.</text>
</comment>
<name>A0A8J6QLM2_9BACT</name>
<dbReference type="InterPro" id="IPR013783">
    <property type="entry name" value="Ig-like_fold"/>
</dbReference>
<dbReference type="Pfam" id="PF05345">
    <property type="entry name" value="He_PIG"/>
    <property type="match status" value="1"/>
</dbReference>
<reference evidence="1" key="1">
    <citation type="submission" date="2020-09" db="EMBL/GenBank/DDBJ databases">
        <title>Pelobacter alkaliphilus sp. nov., a novel anaerobic arsenate-reducing bacterium from terrestrial mud volcano.</title>
        <authorList>
            <person name="Khomyakova M.A."/>
            <person name="Merkel A.Y."/>
            <person name="Slobodkin A.I."/>
        </authorList>
    </citation>
    <scope>NUCLEOTIDE SEQUENCE</scope>
    <source>
        <strain evidence="1">M08fum</strain>
    </source>
</reference>
<accession>A0A8J6QLM2</accession>
<dbReference type="EMBL" id="JACWUN010000002">
    <property type="protein sequence ID" value="MBD1399412.1"/>
    <property type="molecule type" value="Genomic_DNA"/>
</dbReference>
<dbReference type="Proteomes" id="UP000632828">
    <property type="component" value="Unassembled WGS sequence"/>
</dbReference>
<dbReference type="GO" id="GO:0016020">
    <property type="term" value="C:membrane"/>
    <property type="evidence" value="ECO:0007669"/>
    <property type="project" value="InterPro"/>
</dbReference>
<dbReference type="GO" id="GO:0005509">
    <property type="term" value="F:calcium ion binding"/>
    <property type="evidence" value="ECO:0007669"/>
    <property type="project" value="InterPro"/>
</dbReference>
<evidence type="ECO:0000313" key="1">
    <source>
        <dbReference type="EMBL" id="MBD1399412.1"/>
    </source>
</evidence>
<sequence>MSLEYRWLINGEEHFFETSTHLPGNLFKRGDVIAVEVTPVTYAGERLAPIVSRPFEAINAAPVITSEPPEELSETGFRYQVTATDPDGDALTFRLENTPEGMQINASAGLIQWNVDAMPEGIFPVKIIVDDGHGGQTEQSFELQLAYEEVQSP</sequence>
<protein>
    <submittedName>
        <fullName evidence="1">Putative Ig domain-containing protein</fullName>
    </submittedName>
</protein>
<dbReference type="AlphaFoldDB" id="A0A8J6QLM2"/>
<organism evidence="1 2">
    <name type="scientific">Pelovirga terrestris</name>
    <dbReference type="NCBI Taxonomy" id="2771352"/>
    <lineage>
        <taxon>Bacteria</taxon>
        <taxon>Pseudomonadati</taxon>
        <taxon>Thermodesulfobacteriota</taxon>
        <taxon>Desulfuromonadia</taxon>
        <taxon>Geobacterales</taxon>
        <taxon>Geobacteraceae</taxon>
        <taxon>Pelovirga</taxon>
    </lineage>
</organism>
<dbReference type="InterPro" id="IPR015919">
    <property type="entry name" value="Cadherin-like_sf"/>
</dbReference>
<dbReference type="SUPFAM" id="SSF49313">
    <property type="entry name" value="Cadherin-like"/>
    <property type="match status" value="1"/>
</dbReference>
<gene>
    <name evidence="1" type="ORF">ICT70_01870</name>
</gene>
<dbReference type="RefSeq" id="WP_191153690.1">
    <property type="nucleotide sequence ID" value="NZ_JACWUN010000002.1"/>
</dbReference>
<dbReference type="Gene3D" id="2.60.40.10">
    <property type="entry name" value="Immunoglobulins"/>
    <property type="match status" value="1"/>
</dbReference>